<evidence type="ECO:0000256" key="3">
    <source>
        <dbReference type="ARBA" id="ARBA00022519"/>
    </source>
</evidence>
<dbReference type="AlphaFoldDB" id="A0A7J0BL55"/>
<dbReference type="InterPro" id="IPR004960">
    <property type="entry name" value="LipA_acyltrans"/>
</dbReference>
<keyword evidence="3" id="KW-0997">Cell inner membrane</keyword>
<evidence type="ECO:0000256" key="1">
    <source>
        <dbReference type="ARBA" id="ARBA00004533"/>
    </source>
</evidence>
<evidence type="ECO:0000313" key="7">
    <source>
        <dbReference type="EMBL" id="GFM33885.1"/>
    </source>
</evidence>
<evidence type="ECO:0000256" key="2">
    <source>
        <dbReference type="ARBA" id="ARBA00022475"/>
    </source>
</evidence>
<gene>
    <name evidence="7" type="ORF">DSM101010T_22500</name>
</gene>
<evidence type="ECO:0000313" key="8">
    <source>
        <dbReference type="Proteomes" id="UP000503840"/>
    </source>
</evidence>
<evidence type="ECO:0000256" key="4">
    <source>
        <dbReference type="ARBA" id="ARBA00022679"/>
    </source>
</evidence>
<dbReference type="Proteomes" id="UP000503840">
    <property type="component" value="Unassembled WGS sequence"/>
</dbReference>
<evidence type="ECO:0000256" key="5">
    <source>
        <dbReference type="ARBA" id="ARBA00023136"/>
    </source>
</evidence>
<dbReference type="GO" id="GO:0005886">
    <property type="term" value="C:plasma membrane"/>
    <property type="evidence" value="ECO:0007669"/>
    <property type="project" value="UniProtKB-SubCell"/>
</dbReference>
<protein>
    <submittedName>
        <fullName evidence="7">Acyltransferase</fullName>
    </submittedName>
</protein>
<evidence type="ECO:0000256" key="6">
    <source>
        <dbReference type="ARBA" id="ARBA00023315"/>
    </source>
</evidence>
<dbReference type="CDD" id="cd07984">
    <property type="entry name" value="LPLAT_LABLAT-like"/>
    <property type="match status" value="1"/>
</dbReference>
<reference evidence="7 8" key="1">
    <citation type="submission" date="2020-05" db="EMBL/GenBank/DDBJ databases">
        <title>Draft genome sequence of Desulfovibrio sp. strain HN2T.</title>
        <authorList>
            <person name="Ueno A."/>
            <person name="Tamazawa S."/>
            <person name="Tamamura S."/>
            <person name="Murakami T."/>
            <person name="Kiyama T."/>
            <person name="Inomata H."/>
            <person name="Amano Y."/>
            <person name="Miyakawa K."/>
            <person name="Tamaki H."/>
            <person name="Naganuma T."/>
            <person name="Kaneko K."/>
        </authorList>
    </citation>
    <scope>NUCLEOTIDE SEQUENCE [LARGE SCALE GENOMIC DNA]</scope>
    <source>
        <strain evidence="7 8">HN2</strain>
    </source>
</reference>
<keyword evidence="6 7" id="KW-0012">Acyltransferase</keyword>
<keyword evidence="5" id="KW-0472">Membrane</keyword>
<dbReference type="Pfam" id="PF03279">
    <property type="entry name" value="Lip_A_acyltrans"/>
    <property type="match status" value="1"/>
</dbReference>
<accession>A0A7J0BL55</accession>
<name>A0A7J0BL55_9BACT</name>
<keyword evidence="4 7" id="KW-0808">Transferase</keyword>
<proteinExistence type="predicted"/>
<dbReference type="GO" id="GO:0009247">
    <property type="term" value="P:glycolipid biosynthetic process"/>
    <property type="evidence" value="ECO:0007669"/>
    <property type="project" value="UniProtKB-ARBA"/>
</dbReference>
<dbReference type="RefSeq" id="WP_174405536.1">
    <property type="nucleotide sequence ID" value="NZ_BLVO01000013.1"/>
</dbReference>
<keyword evidence="2" id="KW-1003">Cell membrane</keyword>
<comment type="subcellular location">
    <subcellularLocation>
        <location evidence="1">Cell inner membrane</location>
    </subcellularLocation>
</comment>
<dbReference type="PANTHER" id="PTHR30606">
    <property type="entry name" value="LIPID A BIOSYNTHESIS LAUROYL ACYLTRANSFERASE"/>
    <property type="match status" value="1"/>
</dbReference>
<keyword evidence="8" id="KW-1185">Reference proteome</keyword>
<dbReference type="PANTHER" id="PTHR30606:SF10">
    <property type="entry name" value="PHOSPHATIDYLINOSITOL MANNOSIDE ACYLTRANSFERASE"/>
    <property type="match status" value="1"/>
</dbReference>
<comment type="caution">
    <text evidence="7">The sequence shown here is derived from an EMBL/GenBank/DDBJ whole genome shotgun (WGS) entry which is preliminary data.</text>
</comment>
<sequence length="300" mass="33747">MRFPYSFIAEIAPSLGFGGTDKLARILGTCMWHLVGSRRRLAINAIEKHLDVPADKAREIAKASFIHNFKSFLELVLVGRVDEEFCRSSIREGRPGVLEEVMNLQGPVVVATAHLGSWELMSGMLGSFIATRNRDALVVVRKNKNANLHELICHFRGSQGAKVVDHRQAVFTVLKALKRNGLSAFLVDHNCPRNEAIFLPFLNETAAVNMGPAVLAVRANATVVPVFLVRDEQGGYVFHVDSPLSPDKFTGTREEKIRQVAEFYTGAVEKYVRKYPEQWFWMHKRWKTRPESEDRSASNA</sequence>
<dbReference type="EMBL" id="BLVO01000013">
    <property type="protein sequence ID" value="GFM33885.1"/>
    <property type="molecule type" value="Genomic_DNA"/>
</dbReference>
<dbReference type="GO" id="GO:0016746">
    <property type="term" value="F:acyltransferase activity"/>
    <property type="evidence" value="ECO:0007669"/>
    <property type="project" value="UniProtKB-KW"/>
</dbReference>
<organism evidence="7 8">
    <name type="scientific">Desulfovibrio subterraneus</name>
    <dbReference type="NCBI Taxonomy" id="2718620"/>
    <lineage>
        <taxon>Bacteria</taxon>
        <taxon>Pseudomonadati</taxon>
        <taxon>Thermodesulfobacteriota</taxon>
        <taxon>Desulfovibrionia</taxon>
        <taxon>Desulfovibrionales</taxon>
        <taxon>Desulfovibrionaceae</taxon>
        <taxon>Desulfovibrio</taxon>
    </lineage>
</organism>